<sequence length="793" mass="88318">MVNIGVTIGVTSDVTTDDSEDEYIRSVELRVQEELSKIEKVLIGQEDTSNTTRAVSRAECTSRPSSQLSGTSRPTSRLESSRSYPVTLRTSTTPQPERAAPSNRRIDPYLHEESQNVSRPTSEARSSVIADVPNELSSAAMPGTSDPICPISSIISSMTTVGVPSTHIKDTLKGERTSSTTQKNFITAPPLDTVLINQFSEIQPNLHQRPLVGINQSNNSSDRKNSTTSQSTRSSTASDRIPVRHRAVPRSTPRADAPPLVETRTASPARQTGNVSNGQNQSCQSDPSRVTNNHGSYPSNYRRRQNIPLFEPAVNTTQHAEQSTWVDESAGNLNALPTTSYQLSPNDAVIATYTDPSDRTIQSTRPDTQGYPDMFTDLRRQLAEEDRNKEPHRRIPVEREWGEPLNTVHMEFGAISRPGTSMSRRAPVLPPCSKGKKSETEKKLSNVLPSAGLSKQQQQSQNLFHDNGYPSAPAKTVSQISPTPCHPKVAVFHDEIDLISLTSETAGNKTEEELQQYVNAFYDSNPRHKFKESYPFMAEGMVQKDYQTGELKVFSSRLGKTMIPDKRAETSHDYVYFLVVKPGDFRGFVFDTHPRCLISAKFPSVESIVVRGYAILAHSINPGDDSSKKENRWICWNDSLGMMQILSGSARIPLKKQVVWDKQLDIISIHAIFENGRFIVKTVVALTNSGEKKQHFPNEVFLVTDPEYVKPVDDDLVFSSKKLGANIYIKQSLVGNVEVPPGCAYQLVVAPTFTKSTNLQYRALLLIHKPSDFWEDKEWIKDILVERMHAHNL</sequence>
<dbReference type="EMBL" id="PDUG01000001">
    <property type="protein sequence ID" value="PIC50834.1"/>
    <property type="molecule type" value="Genomic_DNA"/>
</dbReference>
<evidence type="ECO:0000313" key="2">
    <source>
        <dbReference type="EMBL" id="PIC50834.1"/>
    </source>
</evidence>
<feature type="region of interest" description="Disordered" evidence="1">
    <location>
        <begin position="417"/>
        <end position="444"/>
    </location>
</feature>
<gene>
    <name evidence="2" type="primary">Cnig_chr_I.g1582</name>
    <name evidence="2" type="ORF">B9Z55_001582</name>
</gene>
<reference evidence="3" key="1">
    <citation type="submission" date="2017-10" db="EMBL/GenBank/DDBJ databases">
        <title>Rapid genome shrinkage in a self-fertile nematode reveals novel sperm competition proteins.</title>
        <authorList>
            <person name="Yin D."/>
            <person name="Schwarz E.M."/>
            <person name="Thomas C.G."/>
            <person name="Felde R.L."/>
            <person name="Korf I.F."/>
            <person name="Cutter A.D."/>
            <person name="Schartner C.M."/>
            <person name="Ralston E.J."/>
            <person name="Meyer B.J."/>
            <person name="Haag E.S."/>
        </authorList>
    </citation>
    <scope>NUCLEOTIDE SEQUENCE [LARGE SCALE GENOMIC DNA]</scope>
    <source>
        <strain evidence="3">JU1422</strain>
    </source>
</reference>
<dbReference type="OrthoDB" id="5872165at2759"/>
<feature type="compositionally biased region" description="Polar residues" evidence="1">
    <location>
        <begin position="264"/>
        <end position="299"/>
    </location>
</feature>
<dbReference type="Proteomes" id="UP000230233">
    <property type="component" value="Chromosome I"/>
</dbReference>
<feature type="region of interest" description="Disordered" evidence="1">
    <location>
        <begin position="207"/>
        <end position="304"/>
    </location>
</feature>
<evidence type="ECO:0000256" key="1">
    <source>
        <dbReference type="SAM" id="MobiDB-lite"/>
    </source>
</evidence>
<feature type="compositionally biased region" description="Polar residues" evidence="1">
    <location>
        <begin position="115"/>
        <end position="125"/>
    </location>
</feature>
<feature type="compositionally biased region" description="Basic and acidic residues" evidence="1">
    <location>
        <begin position="104"/>
        <end position="114"/>
    </location>
</feature>
<name>A0A2G5VGD3_9PELO</name>
<feature type="region of interest" description="Disordered" evidence="1">
    <location>
        <begin position="47"/>
        <end position="127"/>
    </location>
</feature>
<comment type="caution">
    <text evidence="2">The sequence shown here is derived from an EMBL/GenBank/DDBJ whole genome shotgun (WGS) entry which is preliminary data.</text>
</comment>
<feature type="compositionally biased region" description="Low complexity" evidence="1">
    <location>
        <begin position="226"/>
        <end position="238"/>
    </location>
</feature>
<evidence type="ECO:0000313" key="3">
    <source>
        <dbReference type="Proteomes" id="UP000230233"/>
    </source>
</evidence>
<accession>A0A2G5VGD3</accession>
<keyword evidence="3" id="KW-1185">Reference proteome</keyword>
<dbReference type="AlphaFoldDB" id="A0A2G5VGD3"/>
<proteinExistence type="predicted"/>
<feature type="compositionally biased region" description="Polar residues" evidence="1">
    <location>
        <begin position="62"/>
        <end position="95"/>
    </location>
</feature>
<dbReference type="STRING" id="1611254.A0A2G5VGD3"/>
<organism evidence="2 3">
    <name type="scientific">Caenorhabditis nigoni</name>
    <dbReference type="NCBI Taxonomy" id="1611254"/>
    <lineage>
        <taxon>Eukaryota</taxon>
        <taxon>Metazoa</taxon>
        <taxon>Ecdysozoa</taxon>
        <taxon>Nematoda</taxon>
        <taxon>Chromadorea</taxon>
        <taxon>Rhabditida</taxon>
        <taxon>Rhabditina</taxon>
        <taxon>Rhabditomorpha</taxon>
        <taxon>Rhabditoidea</taxon>
        <taxon>Rhabditidae</taxon>
        <taxon>Peloderinae</taxon>
        <taxon>Caenorhabditis</taxon>
    </lineage>
</organism>
<protein>
    <submittedName>
        <fullName evidence="2">Uncharacterized protein</fullName>
    </submittedName>
</protein>